<comment type="caution">
    <text evidence="1">The sequence shown here is derived from an EMBL/GenBank/DDBJ whole genome shotgun (WGS) entry which is preliminary data.</text>
</comment>
<proteinExistence type="predicted"/>
<sequence length="77" mass="8799">MCIRCNKLNTDIAIYPLIQAMYCLMAKNPPPCNLQQILNCNFPCQSKIQGGKTSFLSPPLFFLLPLIRRHFNQPTKS</sequence>
<dbReference type="AlphaFoldDB" id="A0AAD6MF52"/>
<dbReference type="Proteomes" id="UP001164929">
    <property type="component" value="Chromosome 9"/>
</dbReference>
<name>A0AAD6MF52_9ROSI</name>
<evidence type="ECO:0000313" key="1">
    <source>
        <dbReference type="EMBL" id="KAJ6984151.1"/>
    </source>
</evidence>
<reference evidence="1" key="1">
    <citation type="journal article" date="2023" name="Mol. Ecol. Resour.">
        <title>Chromosome-level genome assembly of a triploid poplar Populus alba 'Berolinensis'.</title>
        <authorList>
            <person name="Chen S."/>
            <person name="Yu Y."/>
            <person name="Wang X."/>
            <person name="Wang S."/>
            <person name="Zhang T."/>
            <person name="Zhou Y."/>
            <person name="He R."/>
            <person name="Meng N."/>
            <person name="Wang Y."/>
            <person name="Liu W."/>
            <person name="Liu Z."/>
            <person name="Liu J."/>
            <person name="Guo Q."/>
            <person name="Huang H."/>
            <person name="Sederoff R.R."/>
            <person name="Wang G."/>
            <person name="Qu G."/>
            <person name="Chen S."/>
        </authorList>
    </citation>
    <scope>NUCLEOTIDE SEQUENCE</scope>
    <source>
        <strain evidence="1">SC-2020</strain>
    </source>
</reference>
<keyword evidence="2" id="KW-1185">Reference proteome</keyword>
<evidence type="ECO:0000313" key="2">
    <source>
        <dbReference type="Proteomes" id="UP001164929"/>
    </source>
</evidence>
<protein>
    <submittedName>
        <fullName evidence="1">Uncharacterized protein</fullName>
    </submittedName>
</protein>
<organism evidence="1 2">
    <name type="scientific">Populus alba x Populus x berolinensis</name>
    <dbReference type="NCBI Taxonomy" id="444605"/>
    <lineage>
        <taxon>Eukaryota</taxon>
        <taxon>Viridiplantae</taxon>
        <taxon>Streptophyta</taxon>
        <taxon>Embryophyta</taxon>
        <taxon>Tracheophyta</taxon>
        <taxon>Spermatophyta</taxon>
        <taxon>Magnoliopsida</taxon>
        <taxon>eudicotyledons</taxon>
        <taxon>Gunneridae</taxon>
        <taxon>Pentapetalae</taxon>
        <taxon>rosids</taxon>
        <taxon>fabids</taxon>
        <taxon>Malpighiales</taxon>
        <taxon>Salicaceae</taxon>
        <taxon>Saliceae</taxon>
        <taxon>Populus</taxon>
    </lineage>
</organism>
<gene>
    <name evidence="1" type="ORF">NC653_022407</name>
</gene>
<accession>A0AAD6MF52</accession>
<dbReference type="EMBL" id="JAQIZT010000009">
    <property type="protein sequence ID" value="KAJ6984151.1"/>
    <property type="molecule type" value="Genomic_DNA"/>
</dbReference>